<keyword evidence="4 9" id="KW-0547">Nucleotide-binding</keyword>
<dbReference type="PROSITE" id="PS50011">
    <property type="entry name" value="PROTEIN_KINASE_DOM"/>
    <property type="match status" value="1"/>
</dbReference>
<dbReference type="PANTHER" id="PTHR43895:SF32">
    <property type="entry name" value="SERINE_THREONINE-PROTEIN KINASE CHK1"/>
    <property type="match status" value="1"/>
</dbReference>
<feature type="compositionally biased region" description="Basic and acidic residues" evidence="10">
    <location>
        <begin position="88"/>
        <end position="100"/>
    </location>
</feature>
<dbReference type="InParanoid" id="A0A2R5GHM9"/>
<keyword evidence="2" id="KW-0723">Serine/threonine-protein kinase</keyword>
<dbReference type="InterPro" id="IPR000719">
    <property type="entry name" value="Prot_kinase_dom"/>
</dbReference>
<evidence type="ECO:0000256" key="2">
    <source>
        <dbReference type="ARBA" id="ARBA00022527"/>
    </source>
</evidence>
<feature type="domain" description="Protein kinase" evidence="11">
    <location>
        <begin position="22"/>
        <end position="524"/>
    </location>
</feature>
<evidence type="ECO:0000313" key="13">
    <source>
        <dbReference type="Proteomes" id="UP000241890"/>
    </source>
</evidence>
<comment type="catalytic activity">
    <reaction evidence="8">
        <text>L-seryl-[protein] + ATP = O-phospho-L-seryl-[protein] + ADP + H(+)</text>
        <dbReference type="Rhea" id="RHEA:17989"/>
        <dbReference type="Rhea" id="RHEA-COMP:9863"/>
        <dbReference type="Rhea" id="RHEA-COMP:11604"/>
        <dbReference type="ChEBI" id="CHEBI:15378"/>
        <dbReference type="ChEBI" id="CHEBI:29999"/>
        <dbReference type="ChEBI" id="CHEBI:30616"/>
        <dbReference type="ChEBI" id="CHEBI:83421"/>
        <dbReference type="ChEBI" id="CHEBI:456216"/>
        <dbReference type="EC" id="2.7.11.1"/>
    </reaction>
</comment>
<dbReference type="Pfam" id="PF00069">
    <property type="entry name" value="Pkinase"/>
    <property type="match status" value="1"/>
</dbReference>
<feature type="compositionally biased region" description="Acidic residues" evidence="10">
    <location>
        <begin position="555"/>
        <end position="577"/>
    </location>
</feature>
<evidence type="ECO:0000256" key="8">
    <source>
        <dbReference type="ARBA" id="ARBA00048679"/>
    </source>
</evidence>
<comment type="catalytic activity">
    <reaction evidence="7">
        <text>L-threonyl-[protein] + ATP = O-phospho-L-threonyl-[protein] + ADP + H(+)</text>
        <dbReference type="Rhea" id="RHEA:46608"/>
        <dbReference type="Rhea" id="RHEA-COMP:11060"/>
        <dbReference type="Rhea" id="RHEA-COMP:11605"/>
        <dbReference type="ChEBI" id="CHEBI:15378"/>
        <dbReference type="ChEBI" id="CHEBI:30013"/>
        <dbReference type="ChEBI" id="CHEBI:30616"/>
        <dbReference type="ChEBI" id="CHEBI:61977"/>
        <dbReference type="ChEBI" id="CHEBI:456216"/>
        <dbReference type="EC" id="2.7.11.1"/>
    </reaction>
</comment>
<dbReference type="Proteomes" id="UP000241890">
    <property type="component" value="Unassembled WGS sequence"/>
</dbReference>
<accession>A0A2R5GHM9</accession>
<gene>
    <name evidence="12" type="ORF">FCC1311_063152</name>
</gene>
<evidence type="ECO:0000259" key="11">
    <source>
        <dbReference type="PROSITE" id="PS50011"/>
    </source>
</evidence>
<feature type="compositionally biased region" description="Polar residues" evidence="10">
    <location>
        <begin position="76"/>
        <end position="85"/>
    </location>
</feature>
<proteinExistence type="predicted"/>
<dbReference type="AlphaFoldDB" id="A0A2R5GHM9"/>
<feature type="binding site" evidence="9">
    <location>
        <position position="51"/>
    </location>
    <ligand>
        <name>ATP</name>
        <dbReference type="ChEBI" id="CHEBI:30616"/>
    </ligand>
</feature>
<dbReference type="PROSITE" id="PS00108">
    <property type="entry name" value="PROTEIN_KINASE_ST"/>
    <property type="match status" value="1"/>
</dbReference>
<dbReference type="Gene3D" id="1.10.510.10">
    <property type="entry name" value="Transferase(Phosphotransferase) domain 1"/>
    <property type="match status" value="1"/>
</dbReference>
<protein>
    <recommendedName>
        <fullName evidence="1">non-specific serine/threonine protein kinase</fullName>
        <ecNumber evidence="1">2.7.11.1</ecNumber>
    </recommendedName>
</protein>
<dbReference type="InterPro" id="IPR017441">
    <property type="entry name" value="Protein_kinase_ATP_BS"/>
</dbReference>
<dbReference type="EMBL" id="BEYU01000070">
    <property type="protein sequence ID" value="GBG30095.1"/>
    <property type="molecule type" value="Genomic_DNA"/>
</dbReference>
<feature type="region of interest" description="Disordered" evidence="10">
    <location>
        <begin position="76"/>
        <end position="152"/>
    </location>
</feature>
<dbReference type="InterPro" id="IPR011009">
    <property type="entry name" value="Kinase-like_dom_sf"/>
</dbReference>
<dbReference type="InterPro" id="IPR008271">
    <property type="entry name" value="Ser/Thr_kinase_AS"/>
</dbReference>
<organism evidence="12 13">
    <name type="scientific">Hondaea fermentalgiana</name>
    <dbReference type="NCBI Taxonomy" id="2315210"/>
    <lineage>
        <taxon>Eukaryota</taxon>
        <taxon>Sar</taxon>
        <taxon>Stramenopiles</taxon>
        <taxon>Bigyra</taxon>
        <taxon>Labyrinthulomycetes</taxon>
        <taxon>Thraustochytrida</taxon>
        <taxon>Thraustochytriidae</taxon>
        <taxon>Hondaea</taxon>
    </lineage>
</organism>
<dbReference type="OrthoDB" id="539158at2759"/>
<dbReference type="GO" id="GO:0004674">
    <property type="term" value="F:protein serine/threonine kinase activity"/>
    <property type="evidence" value="ECO:0007669"/>
    <property type="project" value="UniProtKB-KW"/>
</dbReference>
<evidence type="ECO:0000256" key="5">
    <source>
        <dbReference type="ARBA" id="ARBA00022777"/>
    </source>
</evidence>
<evidence type="ECO:0000256" key="6">
    <source>
        <dbReference type="ARBA" id="ARBA00022840"/>
    </source>
</evidence>
<dbReference type="GO" id="GO:0005524">
    <property type="term" value="F:ATP binding"/>
    <property type="evidence" value="ECO:0007669"/>
    <property type="project" value="UniProtKB-UniRule"/>
</dbReference>
<evidence type="ECO:0000256" key="3">
    <source>
        <dbReference type="ARBA" id="ARBA00022679"/>
    </source>
</evidence>
<dbReference type="PROSITE" id="PS00107">
    <property type="entry name" value="PROTEIN_KINASE_ATP"/>
    <property type="match status" value="1"/>
</dbReference>
<dbReference type="GO" id="GO:0007165">
    <property type="term" value="P:signal transduction"/>
    <property type="evidence" value="ECO:0007669"/>
    <property type="project" value="TreeGrafter"/>
</dbReference>
<evidence type="ECO:0000256" key="9">
    <source>
        <dbReference type="PROSITE-ProRule" id="PRU10141"/>
    </source>
</evidence>
<feature type="region of interest" description="Disordered" evidence="10">
    <location>
        <begin position="555"/>
        <end position="578"/>
    </location>
</feature>
<dbReference type="EC" id="2.7.11.1" evidence="1"/>
<sequence length="677" mass="75611">METRRISKYDGQTIQVDEKDAYELGNYLGGGSSGVVYECVHAVSRDHFAMKILHSSHLKLVRSVALARYVAVATTDGQEASMSGTDGNKNDDNDNNEKRANRPRKLSLSGVEHGNHRATQHQADATGASAREGPSPMNEANSDRPGASSSAQLTCAELSEADVRWMVHPGSKSVVAAAIDRRSGQLRELTLKQCMSLYGTEVDKLEAINTIVKRKVPSLGCAVNVPRVPQKYMQFLRQRQQTCNEIRNMQKIRGHENVLQLFEVLELVQESKSTLFLVLELASGGELFDRIRVDEGCDEQTALHYFRQVLSGVAYCHSRGLAHRDLKPENLLLADHDEGAVLKIADFGLSALYMDGAKQGRQQLQGGQDVGMPGRPYLMRRLMSVVGSPHYVAPEVLERTDNGYDGAKADSWSLGVILFALLNGNLPFGKDLLRCPRFAHFRAWKRAQKEMHPALDQDKAQGAASAASSRNGIDGISAAAVADFPSLFFPRHLSGAVVDLLAGLLEPEPELRMTVWDAQMHPWVDDAVLPVSAPQRSCAEEEEAESFFDEMDELYHDEDDDDDDDDDDDEEEEDVEEEGRIVVAREVLERIAYIVHSDTQHRDRVAVDFDDFKLHVSRDDIKIFTVQIFLVGARTYMVEFLRESASIFEFRKRYDEIRARLAEIVKSDYSLALLDEL</sequence>
<evidence type="ECO:0000256" key="1">
    <source>
        <dbReference type="ARBA" id="ARBA00012513"/>
    </source>
</evidence>
<dbReference type="PANTHER" id="PTHR43895">
    <property type="entry name" value="CALCIUM/CALMODULIN-DEPENDENT PROTEIN KINASE KINASE-RELATED"/>
    <property type="match status" value="1"/>
</dbReference>
<comment type="caution">
    <text evidence="12">The sequence shown here is derived from an EMBL/GenBank/DDBJ whole genome shotgun (WGS) entry which is preliminary data.</text>
</comment>
<evidence type="ECO:0000256" key="7">
    <source>
        <dbReference type="ARBA" id="ARBA00047899"/>
    </source>
</evidence>
<name>A0A2R5GHM9_9STRA</name>
<keyword evidence="6 9" id="KW-0067">ATP-binding</keyword>
<evidence type="ECO:0000256" key="10">
    <source>
        <dbReference type="SAM" id="MobiDB-lite"/>
    </source>
</evidence>
<evidence type="ECO:0000313" key="12">
    <source>
        <dbReference type="EMBL" id="GBG30095.1"/>
    </source>
</evidence>
<dbReference type="Gene3D" id="3.30.200.20">
    <property type="entry name" value="Phosphorylase Kinase, domain 1"/>
    <property type="match status" value="2"/>
</dbReference>
<reference evidence="12 13" key="1">
    <citation type="submission" date="2017-12" db="EMBL/GenBank/DDBJ databases">
        <title>Sequencing, de novo assembly and annotation of complete genome of a new Thraustochytrid species, strain FCC1311.</title>
        <authorList>
            <person name="Sedici K."/>
            <person name="Godart F."/>
            <person name="Aiese Cigliano R."/>
            <person name="Sanseverino W."/>
            <person name="Barakat M."/>
            <person name="Ortet P."/>
            <person name="Marechal E."/>
            <person name="Cagnac O."/>
            <person name="Amato A."/>
        </authorList>
    </citation>
    <scope>NUCLEOTIDE SEQUENCE [LARGE SCALE GENOMIC DNA]</scope>
</reference>
<dbReference type="SMART" id="SM00220">
    <property type="entry name" value="S_TKc"/>
    <property type="match status" value="1"/>
</dbReference>
<keyword evidence="13" id="KW-1185">Reference proteome</keyword>
<dbReference type="SUPFAM" id="SSF56112">
    <property type="entry name" value="Protein kinase-like (PK-like)"/>
    <property type="match status" value="1"/>
</dbReference>
<keyword evidence="3" id="KW-0808">Transferase</keyword>
<keyword evidence="5 12" id="KW-0418">Kinase</keyword>
<evidence type="ECO:0000256" key="4">
    <source>
        <dbReference type="ARBA" id="ARBA00022741"/>
    </source>
</evidence>